<dbReference type="CDD" id="cd02042">
    <property type="entry name" value="ParAB_family"/>
    <property type="match status" value="1"/>
</dbReference>
<comment type="caution">
    <text evidence="2">The sequence shown here is derived from an EMBL/GenBank/DDBJ whole genome shotgun (WGS) entry which is preliminary data.</text>
</comment>
<evidence type="ECO:0000313" key="3">
    <source>
        <dbReference type="Proteomes" id="UP000622604"/>
    </source>
</evidence>
<feature type="domain" description="AAA" evidence="1">
    <location>
        <begin position="119"/>
        <end position="302"/>
    </location>
</feature>
<protein>
    <recommendedName>
        <fullName evidence="1">AAA domain-containing protein</fullName>
    </recommendedName>
</protein>
<reference evidence="2" key="2">
    <citation type="submission" date="2020-09" db="EMBL/GenBank/DDBJ databases">
        <authorList>
            <person name="Sun Q."/>
            <person name="Kim S."/>
        </authorList>
    </citation>
    <scope>NUCLEOTIDE SEQUENCE</scope>
    <source>
        <strain evidence="2">KCTC 32337</strain>
    </source>
</reference>
<sequence>MNVVQDLQSVASKLVTSENARIKELSEQAALMDIDGIKRNQSLSLSELSRSFRIAPNLLREYIADAIEKGLLPDVMQQSNGRYLYTLEHCALIADLLAQPDSKLKAGVKRWRDQPHKKHIIAVSSQKGGTGKTQTCACLASGLASDVGSGIRVLVIDFDPQGSQRTFSAPEISTNDPVLTAVDLMLGEAEENPIYMQAREQVSHEEIVRLSCLPSPNPNLKIIPAFPSDERFNSFAWQNMNADMDVVKLLKEKVIDPIIDDFDIVIIDLPPSNTPLVWSAYEAATTLLIPCATRELDWSSIKEFMIDLPVKLQMLPSKGAQLDTYKVVATLYEDDKNNNLSSLSEMKTHLGHRLLNTPIIKSSAFEAAAKSNRTPFEMRKADRLCPAGQLDKAQFALSAFTREFLLTLMGIDGELS</sequence>
<proteinExistence type="predicted"/>
<organism evidence="2 3">
    <name type="scientific">Paraglaciecola chathamensis</name>
    <dbReference type="NCBI Taxonomy" id="368405"/>
    <lineage>
        <taxon>Bacteria</taxon>
        <taxon>Pseudomonadati</taxon>
        <taxon>Pseudomonadota</taxon>
        <taxon>Gammaproteobacteria</taxon>
        <taxon>Alteromonadales</taxon>
        <taxon>Alteromonadaceae</taxon>
        <taxon>Paraglaciecola</taxon>
    </lineage>
</organism>
<evidence type="ECO:0000313" key="2">
    <source>
        <dbReference type="EMBL" id="GGZ78046.1"/>
    </source>
</evidence>
<reference evidence="2" key="1">
    <citation type="journal article" date="2014" name="Int. J. Syst. Evol. Microbiol.">
        <title>Complete genome sequence of Corynebacterium casei LMG S-19264T (=DSM 44701T), isolated from a smear-ripened cheese.</title>
        <authorList>
            <consortium name="US DOE Joint Genome Institute (JGI-PGF)"/>
            <person name="Walter F."/>
            <person name="Albersmeier A."/>
            <person name="Kalinowski J."/>
            <person name="Ruckert C."/>
        </authorList>
    </citation>
    <scope>NUCLEOTIDE SEQUENCE</scope>
    <source>
        <strain evidence="2">KCTC 32337</strain>
    </source>
</reference>
<dbReference type="InterPro" id="IPR025669">
    <property type="entry name" value="AAA_dom"/>
</dbReference>
<dbReference type="InterPro" id="IPR027417">
    <property type="entry name" value="P-loop_NTPase"/>
</dbReference>
<dbReference type="InterPro" id="IPR050678">
    <property type="entry name" value="DNA_Partitioning_ATPase"/>
</dbReference>
<dbReference type="EMBL" id="BMZC01000014">
    <property type="protein sequence ID" value="GGZ78046.1"/>
    <property type="molecule type" value="Genomic_DNA"/>
</dbReference>
<dbReference type="PANTHER" id="PTHR13696:SF98">
    <property type="entry name" value="PLASMID PARTITION PROTEIN A"/>
    <property type="match status" value="1"/>
</dbReference>
<dbReference type="RefSeq" id="WP_013755373.1">
    <property type="nucleotide sequence ID" value="NZ_BMZC01000014.1"/>
</dbReference>
<evidence type="ECO:0000259" key="1">
    <source>
        <dbReference type="Pfam" id="PF13614"/>
    </source>
</evidence>
<name>A0A8H9IGD7_9ALTE</name>
<dbReference type="Proteomes" id="UP000622604">
    <property type="component" value="Unassembled WGS sequence"/>
</dbReference>
<dbReference type="Gene3D" id="3.40.50.300">
    <property type="entry name" value="P-loop containing nucleotide triphosphate hydrolases"/>
    <property type="match status" value="1"/>
</dbReference>
<dbReference type="AlphaFoldDB" id="A0A8H9IGD7"/>
<dbReference type="PANTHER" id="PTHR13696">
    <property type="entry name" value="P-LOOP CONTAINING NUCLEOSIDE TRIPHOSPHATE HYDROLASE"/>
    <property type="match status" value="1"/>
</dbReference>
<gene>
    <name evidence="2" type="ORF">GCM10011274_40240</name>
</gene>
<dbReference type="SUPFAM" id="SSF52540">
    <property type="entry name" value="P-loop containing nucleoside triphosphate hydrolases"/>
    <property type="match status" value="1"/>
</dbReference>
<dbReference type="Pfam" id="PF13614">
    <property type="entry name" value="AAA_31"/>
    <property type="match status" value="1"/>
</dbReference>
<accession>A0A8H9IGD7</accession>